<dbReference type="Proteomes" id="UP000003635">
    <property type="component" value="Unassembled WGS sequence"/>
</dbReference>
<dbReference type="Gene3D" id="3.40.30.10">
    <property type="entry name" value="Glutaredoxin"/>
    <property type="match status" value="1"/>
</dbReference>
<reference evidence="2 3" key="1">
    <citation type="journal article" date="2010" name="J. Bacteriol.">
        <title>Genome sequences of Oceanicola granulosus HTCC2516(T) and Oceanicola batsensis HTCC2597(TDelta).</title>
        <authorList>
            <person name="Thrash J.C."/>
            <person name="Cho J.C."/>
            <person name="Vergin K.L."/>
            <person name="Giovannoni S.J."/>
        </authorList>
    </citation>
    <scope>NUCLEOTIDE SEQUENCE [LARGE SCALE GENOMIC DNA]</scope>
    <source>
        <strain evidence="3">ATCC BAA-861 / DSM 15982 / KCTC 12143 / HTCC2516</strain>
    </source>
</reference>
<dbReference type="PANTHER" id="PTHR13887">
    <property type="entry name" value="GLUTATHIONE S-TRANSFERASE KAPPA"/>
    <property type="match status" value="1"/>
</dbReference>
<evidence type="ECO:0000259" key="1">
    <source>
        <dbReference type="Pfam" id="PF01323"/>
    </source>
</evidence>
<protein>
    <submittedName>
        <fullName evidence="2">DSBA-like thioredoxin family protein</fullName>
    </submittedName>
</protein>
<evidence type="ECO:0000313" key="2">
    <source>
        <dbReference type="EMBL" id="EAR50558.1"/>
    </source>
</evidence>
<sequence>MAVKLDIISDPVCPWCYIGKAQLDRALEQAGNPFAIEWHPFQLNPDMPREGMDRRAYLEAKFGGPEGAAQVYGRIAEAAGAAGLSIDFDAIARTPNTLDAHRLIHWAGIEGRQTFVVQRLFEAYFRDGRDIGEADVLADIADGVDMDASVVRRLLGSDADLEDIRRRDAHSREMGVTGVPTFIVGSRHAVPGAQPAELWAQVIGEIAAQEQADGAGDDAAG</sequence>
<dbReference type="Pfam" id="PF01323">
    <property type="entry name" value="DSBA"/>
    <property type="match status" value="1"/>
</dbReference>
<dbReference type="SUPFAM" id="SSF52833">
    <property type="entry name" value="Thioredoxin-like"/>
    <property type="match status" value="1"/>
</dbReference>
<dbReference type="HOGENOM" id="CLU_069253_0_4_5"/>
<dbReference type="CDD" id="cd03024">
    <property type="entry name" value="DsbA_FrnE"/>
    <property type="match status" value="1"/>
</dbReference>
<proteinExistence type="predicted"/>
<dbReference type="PANTHER" id="PTHR13887:SF41">
    <property type="entry name" value="THIOREDOXIN SUPERFAMILY PROTEIN"/>
    <property type="match status" value="1"/>
</dbReference>
<dbReference type="eggNOG" id="COG2761">
    <property type="taxonomic scope" value="Bacteria"/>
</dbReference>
<accession>Q2CD18</accession>
<organism evidence="2 3">
    <name type="scientific">Oceanicola granulosus (strain ATCC BAA-861 / DSM 15982 / KCTC 12143 / HTCC2516)</name>
    <dbReference type="NCBI Taxonomy" id="314256"/>
    <lineage>
        <taxon>Bacteria</taxon>
        <taxon>Pseudomonadati</taxon>
        <taxon>Pseudomonadota</taxon>
        <taxon>Alphaproteobacteria</taxon>
        <taxon>Rhodobacterales</taxon>
        <taxon>Roseobacteraceae</taxon>
        <taxon>Oceanicola</taxon>
    </lineage>
</organism>
<evidence type="ECO:0000313" key="3">
    <source>
        <dbReference type="Proteomes" id="UP000003635"/>
    </source>
</evidence>
<dbReference type="GO" id="GO:0016491">
    <property type="term" value="F:oxidoreductase activity"/>
    <property type="evidence" value="ECO:0007669"/>
    <property type="project" value="InterPro"/>
</dbReference>
<dbReference type="EMBL" id="AAOT01000026">
    <property type="protein sequence ID" value="EAR50558.1"/>
    <property type="molecule type" value="Genomic_DNA"/>
</dbReference>
<dbReference type="InterPro" id="IPR036249">
    <property type="entry name" value="Thioredoxin-like_sf"/>
</dbReference>
<gene>
    <name evidence="2" type="ORF">OG2516_04441</name>
</gene>
<dbReference type="RefSeq" id="WP_007254416.1">
    <property type="nucleotide sequence ID" value="NZ_CH724107.1"/>
</dbReference>
<dbReference type="STRING" id="314256.OG2516_04441"/>
<name>Q2CD18_OCEGH</name>
<comment type="caution">
    <text evidence="2">The sequence shown here is derived from an EMBL/GenBank/DDBJ whole genome shotgun (WGS) entry which is preliminary data.</text>
</comment>
<keyword evidence="3" id="KW-1185">Reference proteome</keyword>
<dbReference type="OrthoDB" id="9799122at2"/>
<dbReference type="InterPro" id="IPR001853">
    <property type="entry name" value="DSBA-like_thioredoxin_dom"/>
</dbReference>
<feature type="domain" description="DSBA-like thioredoxin" evidence="1">
    <location>
        <begin position="5"/>
        <end position="202"/>
    </location>
</feature>
<dbReference type="AlphaFoldDB" id="Q2CD18"/>